<comment type="caution">
    <text evidence="3">The sequence shown here is derived from an EMBL/GenBank/DDBJ whole genome shotgun (WGS) entry which is preliminary data.</text>
</comment>
<keyword evidence="4" id="KW-1185">Reference proteome</keyword>
<dbReference type="RefSeq" id="WP_182809632.1">
    <property type="nucleotide sequence ID" value="NZ_JACJFM010000020.1"/>
</dbReference>
<evidence type="ECO:0000313" key="4">
    <source>
        <dbReference type="Proteomes" id="UP000565262"/>
    </source>
</evidence>
<dbReference type="SUPFAM" id="SSF53850">
    <property type="entry name" value="Periplasmic binding protein-like II"/>
    <property type="match status" value="1"/>
</dbReference>
<organism evidence="3 4">
    <name type="scientific">Oceanospirillum sediminis</name>
    <dbReference type="NCBI Taxonomy" id="2760088"/>
    <lineage>
        <taxon>Bacteria</taxon>
        <taxon>Pseudomonadati</taxon>
        <taxon>Pseudomonadota</taxon>
        <taxon>Gammaproteobacteria</taxon>
        <taxon>Oceanospirillales</taxon>
        <taxon>Oceanospirillaceae</taxon>
        <taxon>Oceanospirillum</taxon>
    </lineage>
</organism>
<proteinExistence type="inferred from homology"/>
<dbReference type="PANTHER" id="PTHR35936:SF25">
    <property type="entry name" value="ABC TRANSPORTER SUBSTRATE-BINDING PROTEIN"/>
    <property type="match status" value="1"/>
</dbReference>
<dbReference type="EMBL" id="JACJFM010000020">
    <property type="protein sequence ID" value="MBB1487853.1"/>
    <property type="molecule type" value="Genomic_DNA"/>
</dbReference>
<dbReference type="PANTHER" id="PTHR35936">
    <property type="entry name" value="MEMBRANE-BOUND LYTIC MUREIN TRANSGLYCOSYLASE F"/>
    <property type="match status" value="1"/>
</dbReference>
<reference evidence="3 4" key="1">
    <citation type="submission" date="2020-08" db="EMBL/GenBank/DDBJ databases">
        <title>Oceanospirillum sp. nov. isolated from marine sediment.</title>
        <authorList>
            <person name="Ji X."/>
        </authorList>
    </citation>
    <scope>NUCLEOTIDE SEQUENCE [LARGE SCALE GENOMIC DNA]</scope>
    <source>
        <strain evidence="3 4">D5</strain>
    </source>
</reference>
<dbReference type="AlphaFoldDB" id="A0A839IQT3"/>
<comment type="similarity">
    <text evidence="1">Belongs to the bacterial solute-binding protein 3 family.</text>
</comment>
<evidence type="ECO:0000256" key="1">
    <source>
        <dbReference type="ARBA" id="ARBA00010333"/>
    </source>
</evidence>
<dbReference type="Proteomes" id="UP000565262">
    <property type="component" value="Unassembled WGS sequence"/>
</dbReference>
<accession>A0A839IQT3</accession>
<name>A0A839IQT3_9GAMM</name>
<gene>
    <name evidence="3" type="ORF">H4O21_14700</name>
</gene>
<feature type="signal peptide" evidence="2">
    <location>
        <begin position="1"/>
        <end position="20"/>
    </location>
</feature>
<keyword evidence="2" id="KW-0732">Signal</keyword>
<evidence type="ECO:0000256" key="2">
    <source>
        <dbReference type="SAM" id="SignalP"/>
    </source>
</evidence>
<sequence>MFKQTFLSLCLCFPLSKAIATENQVTLSVENSWPPYADKQGNGLSTSLVIAAFNAVGIKPIISVKPYARVLYDLQFGNTDGGYNVTRQQSTEERFHFGTQYLLKAPASFYYSDPEFSQANSLSDLPDNSRIGLIIDYEYGDTYEAHRHRFSEIRVPTQVQLIRMLMADRIDGAIMFDRVANYTQEQIRQERPALYKGFQNHVSDIYVAFSRSSPSSGQLAEALDRGLSLIRDNGQYRRIMSGELQYNISHSSN</sequence>
<feature type="chain" id="PRO_5032624818" evidence="2">
    <location>
        <begin position="21"/>
        <end position="253"/>
    </location>
</feature>
<protein>
    <submittedName>
        <fullName evidence="3">Transporter substrate-binding domain-containing protein</fullName>
    </submittedName>
</protein>
<evidence type="ECO:0000313" key="3">
    <source>
        <dbReference type="EMBL" id="MBB1487853.1"/>
    </source>
</evidence>
<dbReference type="Gene3D" id="3.40.190.10">
    <property type="entry name" value="Periplasmic binding protein-like II"/>
    <property type="match status" value="2"/>
</dbReference>